<keyword evidence="6" id="KW-0479">Metal-binding</keyword>
<dbReference type="Gene3D" id="3.40.50.720">
    <property type="entry name" value="NAD(P)-binding Rossmann-like Domain"/>
    <property type="match status" value="1"/>
</dbReference>
<evidence type="ECO:0000256" key="5">
    <source>
        <dbReference type="ARBA" id="ARBA00022487"/>
    </source>
</evidence>
<dbReference type="AlphaFoldDB" id="A0AAD2G880"/>
<evidence type="ECO:0000313" key="15">
    <source>
        <dbReference type="Proteomes" id="UP001295423"/>
    </source>
</evidence>
<keyword evidence="10" id="KW-0520">NAD</keyword>
<dbReference type="InterPro" id="IPR000801">
    <property type="entry name" value="Esterase-like"/>
</dbReference>
<dbReference type="Pfam" id="PF00756">
    <property type="entry name" value="Esterase"/>
    <property type="match status" value="1"/>
</dbReference>
<dbReference type="PANTHER" id="PTHR43880">
    <property type="entry name" value="ALCOHOL DEHYDROGENASE"/>
    <property type="match status" value="1"/>
</dbReference>
<comment type="caution">
    <text evidence="14">The sequence shown here is derived from an EMBL/GenBank/DDBJ whole genome shotgun (WGS) entry which is preliminary data.</text>
</comment>
<evidence type="ECO:0000256" key="2">
    <source>
        <dbReference type="ARBA" id="ARBA00005622"/>
    </source>
</evidence>
<dbReference type="EMBL" id="CAKOGP040002202">
    <property type="protein sequence ID" value="CAJ1965237.1"/>
    <property type="molecule type" value="Genomic_DNA"/>
</dbReference>
<comment type="cofactor">
    <cofactor evidence="1">
        <name>Zn(2+)</name>
        <dbReference type="ChEBI" id="CHEBI:29105"/>
    </cofactor>
</comment>
<proteinExistence type="inferred from homology"/>
<evidence type="ECO:0000256" key="3">
    <source>
        <dbReference type="ARBA" id="ARBA00012479"/>
    </source>
</evidence>
<feature type="domain" description="Alcohol dehydrogenase-like N-terminal" evidence="13">
    <location>
        <begin position="382"/>
        <end position="513"/>
    </location>
</feature>
<feature type="active site" description="Charge relay system" evidence="11">
    <location>
        <position position="202"/>
    </location>
</feature>
<dbReference type="FunFam" id="3.90.180.10:FF:000067">
    <property type="entry name" value="alcohol dehydrogenase 1-like isoform X1"/>
    <property type="match status" value="1"/>
</dbReference>
<dbReference type="SUPFAM" id="SSF51735">
    <property type="entry name" value="NAD(P)-binding Rossmann-fold domains"/>
    <property type="match status" value="1"/>
</dbReference>
<dbReference type="InterPro" id="IPR036291">
    <property type="entry name" value="NAD(P)-bd_dom_sf"/>
</dbReference>
<accession>A0AAD2G880</accession>
<dbReference type="InterPro" id="IPR014183">
    <property type="entry name" value="ADH_3"/>
</dbReference>
<dbReference type="GO" id="GO:0051903">
    <property type="term" value="F:S-(hydroxymethyl)glutathione dehydrogenase [NAD(P)+] activity"/>
    <property type="evidence" value="ECO:0007669"/>
    <property type="project" value="InterPro"/>
</dbReference>
<dbReference type="Proteomes" id="UP001295423">
    <property type="component" value="Unassembled WGS sequence"/>
</dbReference>
<keyword evidence="15" id="KW-1185">Reference proteome</keyword>
<dbReference type="GO" id="GO:0008270">
    <property type="term" value="F:zinc ion binding"/>
    <property type="evidence" value="ECO:0007669"/>
    <property type="project" value="InterPro"/>
</dbReference>
<evidence type="ECO:0000256" key="6">
    <source>
        <dbReference type="ARBA" id="ARBA00022723"/>
    </source>
</evidence>
<keyword evidence="8" id="KW-0862">Zinc</keyword>
<protein>
    <recommendedName>
        <fullName evidence="4">S-formylglutathione hydrolase</fullName>
        <ecNumber evidence="3">3.1.2.12</ecNumber>
    </recommendedName>
</protein>
<feature type="active site" description="Charge relay system" evidence="11">
    <location>
        <position position="279"/>
    </location>
</feature>
<sequence length="732" mass="78405">MHFKSLVQPLLVAFLGNNNSSNQGYTDAGGSQLHSATLSAQNEPPTSNAAFEVLSTTKVAGGGIYQRIKHDSTSTKTSMIFGLFLPSTHATKPVSETTPAMYWLSGLTCDDTNFAMKAGPAAFEVAEERSIALVLPDTSPRGDGVPDVDTSDLGVGAGFYVDATEEPYAENYKMYTYVTEELPKLVENAFQVGTVKSIAGHSMGGHGALTIAMKDPSSWAAVSAMSPICNPTKVPWGEKAFSTYLGSVDAGKDHDATELLKALDLSLFDDILIDQGEDDQFLKDQLKPEALLAAAKDSAQKVTVNMRPGYDHSYYFVSAFIKDHIAFHGERLTKAQGMLRASSSSYDFSETTGKPIKCKAMVARAPKEPLTEEEIIVDPPKEGEVRVKVIANALCHTDIYTLDGQDPEGLFPCILGHEAGCVVESVGPGVTSVKPGDHVIPCYTPQCSQTSCIFCMSPRTNLCPEIRSTQGQGVMPDGTVRLHDKDGKDIYHFMGCSTMSEYTVLAEISCAKISKEMALEKACLFGCGVSTGLGAVWNTCNVQADSSVAVFGLGAVGLAVIQGAKMAGASKIIAIDINPDKFEMARKLGATDCVNSSPDQIGDKPIQQIIAGELTDWGVDYSFDCTGNVKVMRAALESAHRGWGESCVIGVAASGHEISTRPFQLVTGRVWKGTAFGGFKSRQDVPKLVERHLKGELPVDHFITHAFEGVEKTNDAIDALHSGDCLRAVVRY</sequence>
<keyword evidence="7" id="KW-0378">Hydrolase</keyword>
<dbReference type="InterPro" id="IPR013149">
    <property type="entry name" value="ADH-like_C"/>
</dbReference>
<dbReference type="InterPro" id="IPR029058">
    <property type="entry name" value="AB_hydrolase_fold"/>
</dbReference>
<evidence type="ECO:0000313" key="14">
    <source>
        <dbReference type="EMBL" id="CAJ1965237.1"/>
    </source>
</evidence>
<feature type="active site" description="Charge relay system" evidence="11">
    <location>
        <position position="312"/>
    </location>
</feature>
<dbReference type="SUPFAM" id="SSF53474">
    <property type="entry name" value="alpha/beta-Hydrolases"/>
    <property type="match status" value="1"/>
</dbReference>
<dbReference type="InterPro" id="IPR014186">
    <property type="entry name" value="S-formylglutathione_hydrol"/>
</dbReference>
<reference evidence="14" key="1">
    <citation type="submission" date="2023-08" db="EMBL/GenBank/DDBJ databases">
        <authorList>
            <person name="Audoor S."/>
            <person name="Bilcke G."/>
        </authorList>
    </citation>
    <scope>NUCLEOTIDE SEQUENCE</scope>
</reference>
<dbReference type="GO" id="GO:0005829">
    <property type="term" value="C:cytosol"/>
    <property type="evidence" value="ECO:0007669"/>
    <property type="project" value="TreeGrafter"/>
</dbReference>
<evidence type="ECO:0000256" key="10">
    <source>
        <dbReference type="ARBA" id="ARBA00023027"/>
    </source>
</evidence>
<feature type="domain" description="Alcohol dehydrogenase-like C-terminal" evidence="12">
    <location>
        <begin position="555"/>
        <end position="690"/>
    </location>
</feature>
<evidence type="ECO:0000256" key="9">
    <source>
        <dbReference type="ARBA" id="ARBA00023002"/>
    </source>
</evidence>
<dbReference type="FunFam" id="3.40.50.720:FF:000003">
    <property type="entry name" value="S-(hydroxymethyl)glutathione dehydrogenase"/>
    <property type="match status" value="1"/>
</dbReference>
<keyword evidence="9" id="KW-0560">Oxidoreductase</keyword>
<dbReference type="PANTHER" id="PTHR43880:SF12">
    <property type="entry name" value="ALCOHOL DEHYDROGENASE CLASS-3"/>
    <property type="match status" value="1"/>
</dbReference>
<evidence type="ECO:0000256" key="1">
    <source>
        <dbReference type="ARBA" id="ARBA00001947"/>
    </source>
</evidence>
<evidence type="ECO:0000256" key="11">
    <source>
        <dbReference type="PIRSR" id="PIRSR614186-1"/>
    </source>
</evidence>
<dbReference type="InterPro" id="IPR011032">
    <property type="entry name" value="GroES-like_sf"/>
</dbReference>
<evidence type="ECO:0000259" key="12">
    <source>
        <dbReference type="Pfam" id="PF00107"/>
    </source>
</evidence>
<dbReference type="EC" id="3.1.2.12" evidence="3"/>
<gene>
    <name evidence="14" type="ORF">CYCCA115_LOCUS21016</name>
</gene>
<dbReference type="GO" id="GO:0018738">
    <property type="term" value="F:S-formylglutathione hydrolase activity"/>
    <property type="evidence" value="ECO:0007669"/>
    <property type="project" value="UniProtKB-EC"/>
</dbReference>
<dbReference type="NCBIfam" id="TIGR02821">
    <property type="entry name" value="fghA_ester_D"/>
    <property type="match status" value="1"/>
</dbReference>
<dbReference type="GO" id="GO:0046294">
    <property type="term" value="P:formaldehyde catabolic process"/>
    <property type="evidence" value="ECO:0007669"/>
    <property type="project" value="InterPro"/>
</dbReference>
<dbReference type="CDD" id="cd08300">
    <property type="entry name" value="alcohol_DH_class_III"/>
    <property type="match status" value="1"/>
</dbReference>
<name>A0AAD2G880_9STRA</name>
<evidence type="ECO:0000259" key="13">
    <source>
        <dbReference type="Pfam" id="PF08240"/>
    </source>
</evidence>
<dbReference type="Pfam" id="PF00107">
    <property type="entry name" value="ADH_zinc_N"/>
    <property type="match status" value="1"/>
</dbReference>
<dbReference type="Gene3D" id="3.40.50.1820">
    <property type="entry name" value="alpha/beta hydrolase"/>
    <property type="match status" value="1"/>
</dbReference>
<dbReference type="Gene3D" id="3.90.180.10">
    <property type="entry name" value="Medium-chain alcohol dehydrogenases, catalytic domain"/>
    <property type="match status" value="1"/>
</dbReference>
<organism evidence="14 15">
    <name type="scientific">Cylindrotheca closterium</name>
    <dbReference type="NCBI Taxonomy" id="2856"/>
    <lineage>
        <taxon>Eukaryota</taxon>
        <taxon>Sar</taxon>
        <taxon>Stramenopiles</taxon>
        <taxon>Ochrophyta</taxon>
        <taxon>Bacillariophyta</taxon>
        <taxon>Bacillariophyceae</taxon>
        <taxon>Bacillariophycidae</taxon>
        <taxon>Bacillariales</taxon>
        <taxon>Bacillariaceae</taxon>
        <taxon>Cylindrotheca</taxon>
    </lineage>
</organism>
<dbReference type="SUPFAM" id="SSF50129">
    <property type="entry name" value="GroES-like"/>
    <property type="match status" value="2"/>
</dbReference>
<evidence type="ECO:0000256" key="8">
    <source>
        <dbReference type="ARBA" id="ARBA00022833"/>
    </source>
</evidence>
<comment type="similarity">
    <text evidence="2">Belongs to the esterase D family.</text>
</comment>
<keyword evidence="5" id="KW-0719">Serine esterase</keyword>
<evidence type="ECO:0000256" key="7">
    <source>
        <dbReference type="ARBA" id="ARBA00022801"/>
    </source>
</evidence>
<dbReference type="GO" id="GO:0052689">
    <property type="term" value="F:carboxylic ester hydrolase activity"/>
    <property type="evidence" value="ECO:0007669"/>
    <property type="project" value="UniProtKB-KW"/>
</dbReference>
<evidence type="ECO:0000256" key="4">
    <source>
        <dbReference type="ARBA" id="ARBA00016774"/>
    </source>
</evidence>
<dbReference type="Pfam" id="PF08240">
    <property type="entry name" value="ADH_N"/>
    <property type="match status" value="1"/>
</dbReference>
<dbReference type="InterPro" id="IPR013154">
    <property type="entry name" value="ADH-like_N"/>
</dbReference>
<dbReference type="NCBIfam" id="TIGR02818">
    <property type="entry name" value="adh_III_F_hyde"/>
    <property type="match status" value="1"/>
</dbReference>